<keyword evidence="9" id="KW-1185">Reference proteome</keyword>
<dbReference type="SMART" id="SM00421">
    <property type="entry name" value="HTH_LUXR"/>
    <property type="match status" value="1"/>
</dbReference>
<evidence type="ECO:0000259" key="7">
    <source>
        <dbReference type="PROSITE" id="PS50110"/>
    </source>
</evidence>
<accession>A0ABM7PGI2</accession>
<keyword evidence="3 8" id="KW-0238">DNA-binding</keyword>
<name>A0ABM7PGI2_9BACT</name>
<dbReference type="PROSITE" id="PS50110">
    <property type="entry name" value="RESPONSE_REGULATORY"/>
    <property type="match status" value="1"/>
</dbReference>
<dbReference type="Proteomes" id="UP001320148">
    <property type="component" value="Chromosome"/>
</dbReference>
<evidence type="ECO:0000256" key="3">
    <source>
        <dbReference type="ARBA" id="ARBA00023125"/>
    </source>
</evidence>
<dbReference type="InterPro" id="IPR000792">
    <property type="entry name" value="Tscrpt_reg_LuxR_C"/>
</dbReference>
<dbReference type="PRINTS" id="PR00038">
    <property type="entry name" value="HTHLUXR"/>
</dbReference>
<dbReference type="SMART" id="SM00448">
    <property type="entry name" value="REC"/>
    <property type="match status" value="1"/>
</dbReference>
<dbReference type="PANTHER" id="PTHR43214">
    <property type="entry name" value="TWO-COMPONENT RESPONSE REGULATOR"/>
    <property type="match status" value="1"/>
</dbReference>
<evidence type="ECO:0000256" key="4">
    <source>
        <dbReference type="ARBA" id="ARBA00023163"/>
    </source>
</evidence>
<evidence type="ECO:0000313" key="8">
    <source>
        <dbReference type="EMBL" id="BCS96704.1"/>
    </source>
</evidence>
<evidence type="ECO:0000256" key="5">
    <source>
        <dbReference type="PROSITE-ProRule" id="PRU00169"/>
    </source>
</evidence>
<dbReference type="InterPro" id="IPR039420">
    <property type="entry name" value="WalR-like"/>
</dbReference>
<dbReference type="PANTHER" id="PTHR43214:SF41">
    <property type="entry name" value="NITRATE_NITRITE RESPONSE REGULATOR PROTEIN NARP"/>
    <property type="match status" value="1"/>
</dbReference>
<evidence type="ECO:0000259" key="6">
    <source>
        <dbReference type="PROSITE" id="PS50043"/>
    </source>
</evidence>
<dbReference type="InterPro" id="IPR016032">
    <property type="entry name" value="Sig_transdc_resp-reg_C-effctor"/>
</dbReference>
<gene>
    <name evidence="8" type="ORF">DSLASN_23360</name>
</gene>
<dbReference type="RefSeq" id="WP_236892993.1">
    <property type="nucleotide sequence ID" value="NZ_AP024488.1"/>
</dbReference>
<dbReference type="InterPro" id="IPR011006">
    <property type="entry name" value="CheY-like_superfamily"/>
</dbReference>
<dbReference type="SUPFAM" id="SSF46894">
    <property type="entry name" value="C-terminal effector domain of the bipartite response regulators"/>
    <property type="match status" value="1"/>
</dbReference>
<dbReference type="Pfam" id="PF00072">
    <property type="entry name" value="Response_reg"/>
    <property type="match status" value="1"/>
</dbReference>
<dbReference type="SUPFAM" id="SSF52172">
    <property type="entry name" value="CheY-like"/>
    <property type="match status" value="1"/>
</dbReference>
<reference evidence="8 9" key="1">
    <citation type="submission" date="2021-02" db="EMBL/GenBank/DDBJ databases">
        <title>Complete genome of Desulfoluna sp. strain ASN36.</title>
        <authorList>
            <person name="Takahashi A."/>
            <person name="Kojima H."/>
            <person name="Fukui M."/>
        </authorList>
    </citation>
    <scope>NUCLEOTIDE SEQUENCE [LARGE SCALE GENOMIC DNA]</scope>
    <source>
        <strain evidence="8 9">ASN36</strain>
    </source>
</reference>
<feature type="modified residue" description="4-aspartylphosphate" evidence="5">
    <location>
        <position position="55"/>
    </location>
</feature>
<dbReference type="PROSITE" id="PS50043">
    <property type="entry name" value="HTH_LUXR_2"/>
    <property type="match status" value="1"/>
</dbReference>
<dbReference type="InterPro" id="IPR058245">
    <property type="entry name" value="NreC/VraR/RcsB-like_REC"/>
</dbReference>
<evidence type="ECO:0000256" key="2">
    <source>
        <dbReference type="ARBA" id="ARBA00023015"/>
    </source>
</evidence>
<protein>
    <submittedName>
        <fullName evidence="8">DNA-binding response regulator</fullName>
    </submittedName>
</protein>
<dbReference type="EMBL" id="AP024488">
    <property type="protein sequence ID" value="BCS96704.1"/>
    <property type="molecule type" value="Genomic_DNA"/>
</dbReference>
<keyword evidence="4" id="KW-0804">Transcription</keyword>
<dbReference type="InterPro" id="IPR001789">
    <property type="entry name" value="Sig_transdc_resp-reg_receiver"/>
</dbReference>
<proteinExistence type="predicted"/>
<sequence>MAIKIVLADDHNIIREGLAALLSNHPDMEVMAQANNGRDAVKYALQLKPDIVVMDISMPDLNGIDATRMIKAENPKINVIALSVHTGRRFVTGMIKAGVSGYMLKHCAIEELLEAITLVYKNKSYLSPDIAATVMTDYANNFATDDEPTPLSLREREVLQLVAEGMTSEQIAGRLNVTAKTVSAHRQQVMKKLNIGSIAELTKYAIREGIVALE</sequence>
<dbReference type="CDD" id="cd06170">
    <property type="entry name" value="LuxR_C_like"/>
    <property type="match status" value="1"/>
</dbReference>
<dbReference type="GO" id="GO:0003677">
    <property type="term" value="F:DNA binding"/>
    <property type="evidence" value="ECO:0007669"/>
    <property type="project" value="UniProtKB-KW"/>
</dbReference>
<keyword evidence="1 5" id="KW-0597">Phosphoprotein</keyword>
<evidence type="ECO:0000256" key="1">
    <source>
        <dbReference type="ARBA" id="ARBA00022553"/>
    </source>
</evidence>
<feature type="domain" description="Response regulatory" evidence="7">
    <location>
        <begin position="4"/>
        <end position="120"/>
    </location>
</feature>
<organism evidence="8 9">
    <name type="scientific">Desulfoluna limicola</name>
    <dbReference type="NCBI Taxonomy" id="2810562"/>
    <lineage>
        <taxon>Bacteria</taxon>
        <taxon>Pseudomonadati</taxon>
        <taxon>Thermodesulfobacteriota</taxon>
        <taxon>Desulfobacteria</taxon>
        <taxon>Desulfobacterales</taxon>
        <taxon>Desulfolunaceae</taxon>
        <taxon>Desulfoluna</taxon>
    </lineage>
</organism>
<keyword evidence="2" id="KW-0805">Transcription regulation</keyword>
<evidence type="ECO:0000313" key="9">
    <source>
        <dbReference type="Proteomes" id="UP001320148"/>
    </source>
</evidence>
<dbReference type="Pfam" id="PF00196">
    <property type="entry name" value="GerE"/>
    <property type="match status" value="1"/>
</dbReference>
<feature type="domain" description="HTH luxR-type" evidence="6">
    <location>
        <begin position="144"/>
        <end position="209"/>
    </location>
</feature>
<dbReference type="CDD" id="cd17535">
    <property type="entry name" value="REC_NarL-like"/>
    <property type="match status" value="1"/>
</dbReference>
<dbReference type="Gene3D" id="3.40.50.2300">
    <property type="match status" value="1"/>
</dbReference>